<evidence type="ECO:0000256" key="3">
    <source>
        <dbReference type="ARBA" id="ARBA00023055"/>
    </source>
</evidence>
<reference evidence="9 10" key="1">
    <citation type="journal article" date="2023" name="Proc. Natl. Acad. Sci. U.S.A.">
        <title>A global phylogenomic analysis of the shiitake genus Lentinula.</title>
        <authorList>
            <person name="Sierra-Patev S."/>
            <person name="Min B."/>
            <person name="Naranjo-Ortiz M."/>
            <person name="Looney B."/>
            <person name="Konkel Z."/>
            <person name="Slot J.C."/>
            <person name="Sakamoto Y."/>
            <person name="Steenwyk J.L."/>
            <person name="Rokas A."/>
            <person name="Carro J."/>
            <person name="Camarero S."/>
            <person name="Ferreira P."/>
            <person name="Molpeceres G."/>
            <person name="Ruiz-Duenas F.J."/>
            <person name="Serrano A."/>
            <person name="Henrissat B."/>
            <person name="Drula E."/>
            <person name="Hughes K.W."/>
            <person name="Mata J.L."/>
            <person name="Ishikawa N.K."/>
            <person name="Vargas-Isla R."/>
            <person name="Ushijima S."/>
            <person name="Smith C.A."/>
            <person name="Donoghue J."/>
            <person name="Ahrendt S."/>
            <person name="Andreopoulos W."/>
            <person name="He G."/>
            <person name="LaButti K."/>
            <person name="Lipzen A."/>
            <person name="Ng V."/>
            <person name="Riley R."/>
            <person name="Sandor L."/>
            <person name="Barry K."/>
            <person name="Martinez A.T."/>
            <person name="Xiao Y."/>
            <person name="Gibbons J.G."/>
            <person name="Terashima K."/>
            <person name="Grigoriev I.V."/>
            <person name="Hibbett D."/>
        </authorList>
    </citation>
    <scope>NUCLEOTIDE SEQUENCE [LARGE SCALE GENOMIC DNA]</scope>
    <source>
        <strain evidence="9 10">TFB7810</strain>
    </source>
</reference>
<evidence type="ECO:0000256" key="2">
    <source>
        <dbReference type="ARBA" id="ARBA00022448"/>
    </source>
</evidence>
<evidence type="ECO:0000313" key="10">
    <source>
        <dbReference type="Proteomes" id="UP001142393"/>
    </source>
</evidence>
<feature type="region of interest" description="Disordered" evidence="4">
    <location>
        <begin position="1044"/>
        <end position="1065"/>
    </location>
</feature>
<dbReference type="Pfam" id="PF12624">
    <property type="entry name" value="VPS13_N"/>
    <property type="match status" value="1"/>
</dbReference>
<evidence type="ECO:0000259" key="6">
    <source>
        <dbReference type="Pfam" id="PF25033"/>
    </source>
</evidence>
<evidence type="ECO:0000313" key="9">
    <source>
        <dbReference type="EMBL" id="KAJ3750411.1"/>
    </source>
</evidence>
<evidence type="ECO:0000259" key="8">
    <source>
        <dbReference type="Pfam" id="PF25037"/>
    </source>
</evidence>
<dbReference type="PANTHER" id="PTHR16166:SF93">
    <property type="entry name" value="INTERMEMBRANE LIPID TRANSFER PROTEIN VPS13"/>
    <property type="match status" value="1"/>
</dbReference>
<feature type="domain" description="Chorein N-terminal" evidence="5">
    <location>
        <begin position="14"/>
        <end position="875"/>
    </location>
</feature>
<dbReference type="GO" id="GO:0045053">
    <property type="term" value="P:protein retention in Golgi apparatus"/>
    <property type="evidence" value="ECO:0007669"/>
    <property type="project" value="TreeGrafter"/>
</dbReference>
<feature type="region of interest" description="Disordered" evidence="4">
    <location>
        <begin position="868"/>
        <end position="897"/>
    </location>
</feature>
<name>A0A9W8U2K1_9AGAR</name>
<keyword evidence="10" id="KW-1185">Reference proteome</keyword>
<feature type="domain" description="VPS13-like middle region" evidence="6">
    <location>
        <begin position="1093"/>
        <end position="1835"/>
    </location>
</feature>
<dbReference type="GO" id="GO:0007005">
    <property type="term" value="P:mitochondrion organization"/>
    <property type="evidence" value="ECO:0007669"/>
    <property type="project" value="TreeGrafter"/>
</dbReference>
<dbReference type="Pfam" id="PF25033">
    <property type="entry name" value="VPS13_M"/>
    <property type="match status" value="1"/>
</dbReference>
<sequence length="3137" mass="350968">MWWLDPGKEVLNILFNRILAPYVENLDMNQVNYGIGQGMTVSLACKIAKINLFQLRLKKGALDKFRLPVDVLEGHLGEFTLSLHWMNLGNQPVEVLIKDVYLLVVPSTQSAYNPEEEEERTQAAKLERLENAELLHMRGQAEQSSGDSSQQQGLWASLTAKIINNLQITVQNIHIRYEDKMSVPGHPFAAGITLAGFTAVSVNEDWQPAFIESSAGAIHKLAKLESLALYFDTDSPSMAGLPLKEAVDKFNEMIAHDAEDSSHQFILKPVSGQGRIIMNHNFDNATPRFDVQLLFNEIGVALDDNQYRDVISLLDMYHVYIRQHQYRKYRPSDEEFRINAGLARFKYAGTAILENVRQRRRQWTWQYFAERRDDRLQYVELFQKKVLNATSPPDIQTLQVLERKLSYEDLRFYRSIARSRLRKDVALRKRLEAEKPKQPEKQSWGSWLWGSSSSTNETQEDPAFGGPMTEEQRKQLYDALDYDEKSAVVEALQTPRDSLKARIKATLDRGSFALKTDPHNKGQDIISINFDAFQADVIQRPDNLEASVSLGSFAVFDGTTENSVHPQIVRVQELDSQELRNSDKDDPFLFIKFENNPLDERSDNAITVRMRHMEIIYHKGYVEAVYKFLKPPASQLESVEALLSVASQTLEELRKETRAGLEFALQTHKTIDIQMDMNAPIIIIPEDVTTDNCKHLIIDAGHIAIESELADKDTIRAVHLKRSQKYSDEDYKQLEDLMYDKLSLKLKSAQFVIGNDLNSCRDALKSDSRDTLHLLERINIDLQIQNSIVPAALNLARFKVSGKLPTLQVNLSDTKYKSLMRLIDVCIPKFDDTPEVESPPRPKEGLEIGHFPLVPGTLFGQAEQEYNVDDENDDNDTANTSGSQEGEEEFFEADDGETTRPEIHQHLFELKFQVDQLGASLSKTGEDGSEDRLGSVTLERFDLNFGLAKYDMKVDVNLRSMSMDLVQGESGTMKFMSTESHEEKDLLSVTYVRVQQESPEFSTVYAGIEQSVDVKISTFIFHTAPEPVLMLYDFIMTTFVPQSDDSSSSSSQDPEFSNTKSGPSAHVVSVNERKIKVSVNLASVQVALVNEMANIATLSLSTAVVTVVVRPRSLLVTGRLGSLALSNDSEIHATRTEFNQLMSIEGQNFADFRYETFDPEDTNYAGIKSSVSLNAGSVKLHFLEGPLHDIYLFLAKLSKLKGLYDVATQAAVQTASEMDTELLQFDVSIKSPIVVFPSDPIRSSDMLVMRLGEVSAKNSCEGAVNKIGASLRGIRLASHIEHNKKVSVLRIIDDIDIAADVVQTATIDRALEPELPDTRVSIRISDIKLHLTQIQYGLLIKLSQTIPTVLAGAPEGTSQAEAAASLETRPRSKEEHRVQVSLAPEVTVIDGPKTWPTLDVVVDVDTVKLHLYDEYATEESNLKDHGIARFALNHNSLRLRLLSAGGGEAQVVLKSFTVNNTRPGNTKFREIIPAAKHDRNQFMILYTMAGDADSSSLALLTIDSPRVIFAVDLVFGLVNFFTSASTPESSGPEVEQVESAQSNQKEAEEAKSTLDFRVDLHDVSISVLENDSDSDSQSIQLSIKQILLSKQGIIALTVNQLGMSLMQMARPADTVRFLDDFDLTFSLDSRSTSSRLMTNIELNAKPIVFRASYRDITLISSIVNKAVELSSNSAELEAQTTQYGTPAIRSKSSVGRHTRSSASKIVESQTQSKAVGKARIITSKEQLKGSFDGFRLVLIGDLHEQPMLHIKVKPFIIGAKDWSGELSATTTLAMQISYWNLTNSHWEPLIDPWTFSVSVSKENPARALNINLSARERLDLNLSTTFAELAMTTMNVWSQEGEHILRKARGSYAPYRIRNRTGYPVFIWTDDDGSSGTKDASGVQLSHDQTMDWRFDDWKTMREHVSGSGQHNIGIRFVNKSWEHLRSVPVDREGEFVFPLKPRTDKHTNRLLCEVKVEDNVKMVTIRSTYKVENQTLYPLEVTLVDERGHPVYSLEKVAPGQDYVLPIEAVNTSKIRIQPDQGFGYKWCNPVRWEDLVTRRSLTIRCPHGDPQEAAFRFQAWVQSDLNSNDSLVRKYPKINLKLRAPLELENLLPYNIQYRVYDKDTDQNWRSYLRQGGIMPVHSIELAHLVLLNIEVQDTIFKPSDFAIINTDGHGDFDVENRLTLLDRSNRKLNLNLNYVRYPDSGGAFKVQIYSPYLVVNKTGLPFSIKSTRPNRVVAPQDVAGDTNTSTLIKPVPFMLSHSNERGHEFTLKLGDSAWSKPISVEAPAAEIALVVPSLKQKTDEIHVGISWTEGLGKYKLSKVITLMPRFILKNNLPEAISFREHGVAPREKSVISPGERCSLNFIRANPDKLLTIAYPGLNAQWHVNEAEFRSPPFNIEDIGFVHLRLKAPGDHSDQIRLIRADVKIDGSTIFIYFSSADDGWPFVIENGSDYTFSLSQKDASRDDQSPSSKPPAVYTIRPHTIFSYAWDQPAARDKKVCLSTNGSRRTLDPLEIGDLVPFKFNEGQRAKAVSLDVRADGDKQVLSITNYNAEQSLYKPKRSNTGSLSRQDTISSTVESFEAVTEEDAPTLGLSIHFSGIGISLVNRKLIEVIYVSLNSLAFEYTNSTVAQSFTVSCGTLQIDNQLHDALYPVILQPTPLPKDSAALPTVQASIILLQDEDHGVLFVKYCSILLQALTIEADEDLLFSIYDLTQIKGASWEQETQDILIEHGEDIPEPTETAIGQALYFEVLELQPIKLSLSFMRTERVSSEEKLSIRNPLAVVLNAFTMAVGNINDAPLEMNALAIKDMRLTTPELQSRILLHYRQDVLRQLYRILGSADFIGNPVGLFTNVSSGVADIFYEPFNGVVMHGNKELGIGIAKGAASFVKKTVFGLSDSMTKFTSSVGKGLSAATFDSEYQARRRMTQRRNKPKHAIYGVTAGGEALASSVASAMEGVLMKPLEGAESEGAVGFFKGMGKGLVGASSAVTKPVVGVFDLASNVSEGIRNTTTVFDSPDRDRVRLPRLVPHDQVLKPYSAREAMGQYWMRDLNNGAYRGELYVAHINTPGSDNVVLLTMSRVLSFWSKKLRLDWELPLTQVQGITVEDTGIRFAHKSGKEHDKFIFIPDKSTQSWVFERVAAVVKAFNVRKRMDG</sequence>
<dbReference type="Proteomes" id="UP001142393">
    <property type="component" value="Unassembled WGS sequence"/>
</dbReference>
<evidence type="ECO:0000256" key="1">
    <source>
        <dbReference type="ARBA" id="ARBA00006545"/>
    </source>
</evidence>
<feature type="region of interest" description="Disordered" evidence="4">
    <location>
        <begin position="433"/>
        <end position="468"/>
    </location>
</feature>
<feature type="domain" description="Vacuolar protein sorting-associated protein 13 VPS13 adaptor binding" evidence="7">
    <location>
        <begin position="1897"/>
        <end position="2479"/>
    </location>
</feature>
<proteinExistence type="inferred from homology"/>
<dbReference type="EMBL" id="JANVFU010000001">
    <property type="protein sequence ID" value="KAJ3750411.1"/>
    <property type="molecule type" value="Genomic_DNA"/>
</dbReference>
<evidence type="ECO:0000256" key="4">
    <source>
        <dbReference type="SAM" id="MobiDB-lite"/>
    </source>
</evidence>
<feature type="compositionally biased region" description="Low complexity" evidence="4">
    <location>
        <begin position="443"/>
        <end position="454"/>
    </location>
</feature>
<comment type="caution">
    <text evidence="9">The sequence shown here is derived from an EMBL/GenBank/DDBJ whole genome shotgun (WGS) entry which is preliminary data.</text>
</comment>
<feature type="compositionally biased region" description="Acidic residues" evidence="4">
    <location>
        <begin position="885"/>
        <end position="896"/>
    </location>
</feature>
<dbReference type="Pfam" id="PF25036">
    <property type="entry name" value="VPS13_VAB"/>
    <property type="match status" value="1"/>
</dbReference>
<dbReference type="InterPro" id="IPR026854">
    <property type="entry name" value="VPS13_N"/>
</dbReference>
<dbReference type="InterPro" id="IPR056747">
    <property type="entry name" value="VPS13-like_M"/>
</dbReference>
<feature type="compositionally biased region" description="Low complexity" evidence="4">
    <location>
        <begin position="1044"/>
        <end position="1053"/>
    </location>
</feature>
<dbReference type="PANTHER" id="PTHR16166">
    <property type="entry name" value="VACUOLAR PROTEIN SORTING-ASSOCIATED PROTEIN VPS13"/>
    <property type="match status" value="1"/>
</dbReference>
<dbReference type="InterPro" id="IPR056748">
    <property type="entry name" value="VPS13-like_C"/>
</dbReference>
<dbReference type="Pfam" id="PF25037">
    <property type="entry name" value="VPS13_C"/>
    <property type="match status" value="1"/>
</dbReference>
<dbReference type="InterPro" id="IPR009543">
    <property type="entry name" value="VPS13_VAB"/>
</dbReference>
<accession>A0A9W8U2K1</accession>
<feature type="region of interest" description="Disordered" evidence="4">
    <location>
        <begin position="1525"/>
        <end position="1548"/>
    </location>
</feature>
<keyword evidence="3" id="KW-0445">Lipid transport</keyword>
<dbReference type="InterPro" id="IPR026847">
    <property type="entry name" value="VPS13"/>
</dbReference>
<dbReference type="GO" id="GO:0006623">
    <property type="term" value="P:protein targeting to vacuole"/>
    <property type="evidence" value="ECO:0007669"/>
    <property type="project" value="TreeGrafter"/>
</dbReference>
<evidence type="ECO:0000259" key="7">
    <source>
        <dbReference type="Pfam" id="PF25036"/>
    </source>
</evidence>
<gene>
    <name evidence="9" type="ORF">DFH05DRAFT_1455437</name>
</gene>
<comment type="similarity">
    <text evidence="1">Belongs to the VPS13 family.</text>
</comment>
<evidence type="ECO:0000259" key="5">
    <source>
        <dbReference type="Pfam" id="PF12624"/>
    </source>
</evidence>
<organism evidence="9 10">
    <name type="scientific">Lentinula detonsa</name>
    <dbReference type="NCBI Taxonomy" id="2804962"/>
    <lineage>
        <taxon>Eukaryota</taxon>
        <taxon>Fungi</taxon>
        <taxon>Dikarya</taxon>
        <taxon>Basidiomycota</taxon>
        <taxon>Agaricomycotina</taxon>
        <taxon>Agaricomycetes</taxon>
        <taxon>Agaricomycetidae</taxon>
        <taxon>Agaricales</taxon>
        <taxon>Marasmiineae</taxon>
        <taxon>Omphalotaceae</taxon>
        <taxon>Lentinula</taxon>
    </lineage>
</organism>
<dbReference type="GO" id="GO:0006869">
    <property type="term" value="P:lipid transport"/>
    <property type="evidence" value="ECO:0007669"/>
    <property type="project" value="UniProtKB-KW"/>
</dbReference>
<dbReference type="GO" id="GO:0045324">
    <property type="term" value="P:late endosome to vacuole transport"/>
    <property type="evidence" value="ECO:0007669"/>
    <property type="project" value="TreeGrafter"/>
</dbReference>
<protein>
    <submittedName>
        <fullName evidence="9">Vacuolar protein sorting-associated protein 13</fullName>
    </submittedName>
</protein>
<feature type="domain" description="Intermembrane lipid transfer protein VPS13-like C-terminal" evidence="8">
    <location>
        <begin position="3005"/>
        <end position="3112"/>
    </location>
</feature>
<keyword evidence="2" id="KW-0813">Transport</keyword>